<dbReference type="PANTHER" id="PTHR11241:SF0">
    <property type="entry name" value="DEOXYURIDINE 5'-TRIPHOSPHATE NUCLEOTIDOHYDROLASE"/>
    <property type="match status" value="1"/>
</dbReference>
<dbReference type="PANTHER" id="PTHR11241">
    <property type="entry name" value="DEOXYURIDINE 5'-TRIPHOSPHATE NUCLEOTIDOHYDROLASE"/>
    <property type="match status" value="1"/>
</dbReference>
<proteinExistence type="inferred from homology"/>
<dbReference type="Pfam" id="PF00692">
    <property type="entry name" value="dUTPase"/>
    <property type="match status" value="1"/>
</dbReference>
<dbReference type="Gene3D" id="2.70.40.10">
    <property type="match status" value="1"/>
</dbReference>
<comment type="caution">
    <text evidence="7">Lacks conserved residue(s) required for the propagation of feature annotation.</text>
</comment>
<evidence type="ECO:0000256" key="7">
    <source>
        <dbReference type="HAMAP-Rule" id="MF_00116"/>
    </source>
</evidence>
<dbReference type="FunFam" id="2.70.40.10:FF:000002">
    <property type="entry name" value="dUTP diphosphatase"/>
    <property type="match status" value="1"/>
</dbReference>
<comment type="function">
    <text evidence="7">This enzyme is involved in nucleotide metabolism: it produces dUMP, the immediate precursor of thymidine nucleotides and it decreases the intracellular concentration of dUTP so that uracil cannot be incorporated into DNA.</text>
</comment>
<evidence type="ECO:0000313" key="11">
    <source>
        <dbReference type="Proteomes" id="UP000245168"/>
    </source>
</evidence>
<feature type="domain" description="dUTPase-like" evidence="9">
    <location>
        <begin position="16"/>
        <end position="148"/>
    </location>
</feature>
<sequence>MLKVKVRALDHFDGLALPRYQTSGSAGMDLPAAVPEDDPVVLAPGEWRLIPTGLAIALPEGYEAQIRPRSGLAARHGISCMNTPGTIDADYRGEIRVNLVNHGREPFTVKRGERIAQMVVAPVVQAAWEPVDDLDETERGEGGFGSTGVE</sequence>
<dbReference type="RefSeq" id="WP_109251572.1">
    <property type="nucleotide sequence ID" value="NZ_QEXV01000001.1"/>
</dbReference>
<dbReference type="GO" id="GO:0004170">
    <property type="term" value="F:dUTP diphosphatase activity"/>
    <property type="evidence" value="ECO:0007669"/>
    <property type="project" value="UniProtKB-UniRule"/>
</dbReference>
<dbReference type="GO" id="GO:0000287">
    <property type="term" value="F:magnesium ion binding"/>
    <property type="evidence" value="ECO:0007669"/>
    <property type="project" value="UniProtKB-UniRule"/>
</dbReference>
<dbReference type="InterPro" id="IPR033704">
    <property type="entry name" value="dUTPase_trimeric"/>
</dbReference>
<dbReference type="InterPro" id="IPR008181">
    <property type="entry name" value="dUTPase"/>
</dbReference>
<evidence type="ECO:0000256" key="5">
    <source>
        <dbReference type="ARBA" id="ARBA00023080"/>
    </source>
</evidence>
<keyword evidence="3 7" id="KW-0378">Hydrolase</keyword>
<accession>A0A2U2BWC3</accession>
<dbReference type="HAMAP" id="MF_00116">
    <property type="entry name" value="dUTPase_bact"/>
    <property type="match status" value="1"/>
</dbReference>
<dbReference type="Proteomes" id="UP000245168">
    <property type="component" value="Unassembled WGS sequence"/>
</dbReference>
<evidence type="ECO:0000256" key="1">
    <source>
        <dbReference type="ARBA" id="ARBA00006581"/>
    </source>
</evidence>
<dbReference type="NCBIfam" id="NF001862">
    <property type="entry name" value="PRK00601.1"/>
    <property type="match status" value="1"/>
</dbReference>
<organism evidence="10 11">
    <name type="scientific">Marinicauda salina</name>
    <dbReference type="NCBI Taxonomy" id="2135793"/>
    <lineage>
        <taxon>Bacteria</taxon>
        <taxon>Pseudomonadati</taxon>
        <taxon>Pseudomonadota</taxon>
        <taxon>Alphaproteobacteria</taxon>
        <taxon>Maricaulales</taxon>
        <taxon>Maricaulaceae</taxon>
        <taxon>Marinicauda</taxon>
    </lineage>
</organism>
<dbReference type="EC" id="3.6.1.23" evidence="7"/>
<evidence type="ECO:0000256" key="2">
    <source>
        <dbReference type="ARBA" id="ARBA00022723"/>
    </source>
</evidence>
<dbReference type="CDD" id="cd07557">
    <property type="entry name" value="trimeric_dUTPase"/>
    <property type="match status" value="1"/>
</dbReference>
<keyword evidence="11" id="KW-1185">Reference proteome</keyword>
<gene>
    <name evidence="7" type="primary">dut</name>
    <name evidence="10" type="ORF">DDZ18_01440</name>
</gene>
<feature type="binding site" evidence="7">
    <location>
        <position position="82"/>
    </location>
    <ligand>
        <name>substrate</name>
    </ligand>
</feature>
<dbReference type="InterPro" id="IPR036157">
    <property type="entry name" value="dUTPase-like_sf"/>
</dbReference>
<evidence type="ECO:0000256" key="6">
    <source>
        <dbReference type="ARBA" id="ARBA00047686"/>
    </source>
</evidence>
<evidence type="ECO:0000256" key="3">
    <source>
        <dbReference type="ARBA" id="ARBA00022801"/>
    </source>
</evidence>
<dbReference type="GO" id="GO:0046081">
    <property type="term" value="P:dUTP catabolic process"/>
    <property type="evidence" value="ECO:0007669"/>
    <property type="project" value="InterPro"/>
</dbReference>
<keyword evidence="2 7" id="KW-0479">Metal-binding</keyword>
<feature type="region of interest" description="Disordered" evidence="8">
    <location>
        <begin position="131"/>
        <end position="150"/>
    </location>
</feature>
<dbReference type="UniPathway" id="UPA00610">
    <property type="reaction ID" value="UER00666"/>
</dbReference>
<dbReference type="OrthoDB" id="9809956at2"/>
<keyword evidence="4 7" id="KW-0460">Magnesium</keyword>
<comment type="cofactor">
    <cofactor evidence="7">
        <name>Mg(2+)</name>
        <dbReference type="ChEBI" id="CHEBI:18420"/>
    </cofactor>
</comment>
<comment type="pathway">
    <text evidence="7">Pyrimidine metabolism; dUMP biosynthesis; dUMP from dCTP (dUTP route): step 2/2.</text>
</comment>
<dbReference type="NCBIfam" id="TIGR00576">
    <property type="entry name" value="dut"/>
    <property type="match status" value="1"/>
</dbReference>
<comment type="catalytic activity">
    <reaction evidence="6 7">
        <text>dUTP + H2O = dUMP + diphosphate + H(+)</text>
        <dbReference type="Rhea" id="RHEA:10248"/>
        <dbReference type="ChEBI" id="CHEBI:15377"/>
        <dbReference type="ChEBI" id="CHEBI:15378"/>
        <dbReference type="ChEBI" id="CHEBI:33019"/>
        <dbReference type="ChEBI" id="CHEBI:61555"/>
        <dbReference type="ChEBI" id="CHEBI:246422"/>
        <dbReference type="EC" id="3.6.1.23"/>
    </reaction>
</comment>
<dbReference type="GO" id="GO:0006226">
    <property type="term" value="P:dUMP biosynthetic process"/>
    <property type="evidence" value="ECO:0007669"/>
    <property type="project" value="UniProtKB-UniRule"/>
</dbReference>
<comment type="similarity">
    <text evidence="1 7">Belongs to the dUTPase family.</text>
</comment>
<name>A0A2U2BWC3_9PROT</name>
<comment type="caution">
    <text evidence="10">The sequence shown here is derived from an EMBL/GenBank/DDBJ whole genome shotgun (WGS) entry which is preliminary data.</text>
</comment>
<keyword evidence="5 7" id="KW-0546">Nucleotide metabolism</keyword>
<dbReference type="AlphaFoldDB" id="A0A2U2BWC3"/>
<evidence type="ECO:0000313" key="10">
    <source>
        <dbReference type="EMBL" id="PWE18297.1"/>
    </source>
</evidence>
<protein>
    <recommendedName>
        <fullName evidence="7">Deoxyuridine 5'-triphosphate nucleotidohydrolase</fullName>
        <shortName evidence="7">dUTPase</shortName>
        <ecNumber evidence="7">3.6.1.23</ecNumber>
    </recommendedName>
    <alternativeName>
        <fullName evidence="7">dUTP pyrophosphatase</fullName>
    </alternativeName>
</protein>
<dbReference type="EMBL" id="QEXV01000001">
    <property type="protein sequence ID" value="PWE18297.1"/>
    <property type="molecule type" value="Genomic_DNA"/>
</dbReference>
<feature type="binding site" evidence="7">
    <location>
        <begin position="69"/>
        <end position="71"/>
    </location>
    <ligand>
        <name>substrate</name>
    </ligand>
</feature>
<reference evidence="11" key="1">
    <citation type="submission" date="2018-05" db="EMBL/GenBank/DDBJ databases">
        <authorList>
            <person name="Liu B.-T."/>
        </authorList>
    </citation>
    <scope>NUCLEOTIDE SEQUENCE [LARGE SCALE GENOMIC DNA]</scope>
    <source>
        <strain evidence="11">WD6-1</strain>
    </source>
</reference>
<evidence type="ECO:0000256" key="8">
    <source>
        <dbReference type="SAM" id="MobiDB-lite"/>
    </source>
</evidence>
<evidence type="ECO:0000256" key="4">
    <source>
        <dbReference type="ARBA" id="ARBA00022842"/>
    </source>
</evidence>
<evidence type="ECO:0000259" key="9">
    <source>
        <dbReference type="Pfam" id="PF00692"/>
    </source>
</evidence>
<feature type="binding site" evidence="7">
    <location>
        <begin position="86"/>
        <end position="88"/>
    </location>
    <ligand>
        <name>substrate</name>
    </ligand>
</feature>
<dbReference type="SUPFAM" id="SSF51283">
    <property type="entry name" value="dUTPase-like"/>
    <property type="match status" value="1"/>
</dbReference>
<dbReference type="InterPro" id="IPR029054">
    <property type="entry name" value="dUTPase-like"/>
</dbReference>